<sequence length="99" mass="11212">MTHQILDVRTAAQILVSSVWNVQIDSNKHFLSLQISFLQVPNTFLCSHGSSTSSTTTNRIKNATPEKRIREPICKINKKMGVFKARVLAKMREADISRQ</sequence>
<accession>A0A2P5WA97</accession>
<protein>
    <submittedName>
        <fullName evidence="1">Uncharacterized protein</fullName>
    </submittedName>
</protein>
<dbReference type="EMBL" id="KZ668414">
    <property type="protein sequence ID" value="PPR87967.1"/>
    <property type="molecule type" value="Genomic_DNA"/>
</dbReference>
<organism evidence="1 2">
    <name type="scientific">Gossypium barbadense</name>
    <name type="common">Sea Island cotton</name>
    <name type="synonym">Hibiscus barbadensis</name>
    <dbReference type="NCBI Taxonomy" id="3634"/>
    <lineage>
        <taxon>Eukaryota</taxon>
        <taxon>Viridiplantae</taxon>
        <taxon>Streptophyta</taxon>
        <taxon>Embryophyta</taxon>
        <taxon>Tracheophyta</taxon>
        <taxon>Spermatophyta</taxon>
        <taxon>Magnoliopsida</taxon>
        <taxon>eudicotyledons</taxon>
        <taxon>Gunneridae</taxon>
        <taxon>Pentapetalae</taxon>
        <taxon>rosids</taxon>
        <taxon>malvids</taxon>
        <taxon>Malvales</taxon>
        <taxon>Malvaceae</taxon>
        <taxon>Malvoideae</taxon>
        <taxon>Gossypium</taxon>
    </lineage>
</organism>
<reference evidence="1 2" key="1">
    <citation type="submission" date="2015-01" db="EMBL/GenBank/DDBJ databases">
        <title>Genome of allotetraploid Gossypium barbadense reveals genomic plasticity and fiber elongation in cotton evolution.</title>
        <authorList>
            <person name="Chen X."/>
            <person name="Liu X."/>
            <person name="Zhao B."/>
            <person name="Zheng H."/>
            <person name="Hu Y."/>
            <person name="Lu G."/>
            <person name="Yang C."/>
            <person name="Chen J."/>
            <person name="Shan C."/>
            <person name="Zhang L."/>
            <person name="Zhou Y."/>
            <person name="Wang L."/>
            <person name="Guo W."/>
            <person name="Bai Y."/>
            <person name="Ruan J."/>
            <person name="Shangguan X."/>
            <person name="Mao Y."/>
            <person name="Jiang J."/>
            <person name="Zhu Y."/>
            <person name="Lei J."/>
            <person name="Kang H."/>
            <person name="Chen S."/>
            <person name="He X."/>
            <person name="Wang R."/>
            <person name="Wang Y."/>
            <person name="Chen J."/>
            <person name="Wang L."/>
            <person name="Yu S."/>
            <person name="Wang B."/>
            <person name="Wei J."/>
            <person name="Song S."/>
            <person name="Lu X."/>
            <person name="Gao Z."/>
            <person name="Gu W."/>
            <person name="Deng X."/>
            <person name="Ma D."/>
            <person name="Wang S."/>
            <person name="Liang W."/>
            <person name="Fang L."/>
            <person name="Cai C."/>
            <person name="Zhu X."/>
            <person name="Zhou B."/>
            <person name="Zhang Y."/>
            <person name="Chen Z."/>
            <person name="Xu S."/>
            <person name="Zhu R."/>
            <person name="Wang S."/>
            <person name="Zhang T."/>
            <person name="Zhao G."/>
        </authorList>
    </citation>
    <scope>NUCLEOTIDE SEQUENCE [LARGE SCALE GENOMIC DNA]</scope>
    <source>
        <strain evidence="2">cv. Xinhai21</strain>
        <tissue evidence="1">Leaf</tissue>
    </source>
</reference>
<proteinExistence type="predicted"/>
<dbReference type="AlphaFoldDB" id="A0A2P5WA97"/>
<gene>
    <name evidence="1" type="ORF">GOBAR_AA32736</name>
</gene>
<name>A0A2P5WA97_GOSBA</name>
<evidence type="ECO:0000313" key="2">
    <source>
        <dbReference type="Proteomes" id="UP000239757"/>
    </source>
</evidence>
<evidence type="ECO:0000313" key="1">
    <source>
        <dbReference type="EMBL" id="PPR87967.1"/>
    </source>
</evidence>
<dbReference type="Proteomes" id="UP000239757">
    <property type="component" value="Unassembled WGS sequence"/>
</dbReference>